<dbReference type="RefSeq" id="WP_310090412.1">
    <property type="nucleotide sequence ID" value="NZ_JAVDTT010000001.1"/>
</dbReference>
<dbReference type="PANTHER" id="PTHR12215">
    <property type="entry name" value="PHOSPHOPANTETHEINE TRANSFERASE"/>
    <property type="match status" value="1"/>
</dbReference>
<dbReference type="SUPFAM" id="SSF56214">
    <property type="entry name" value="4'-phosphopantetheinyl transferase"/>
    <property type="match status" value="2"/>
</dbReference>
<dbReference type="GO" id="GO:0016740">
    <property type="term" value="F:transferase activity"/>
    <property type="evidence" value="ECO:0007669"/>
    <property type="project" value="UniProtKB-KW"/>
</dbReference>
<dbReference type="PANTHER" id="PTHR12215:SF10">
    <property type="entry name" value="L-AMINOADIPATE-SEMIALDEHYDE DEHYDROGENASE-PHOSPHOPANTETHEINYL TRANSFERASE"/>
    <property type="match status" value="1"/>
</dbReference>
<evidence type="ECO:0000256" key="1">
    <source>
        <dbReference type="ARBA" id="ARBA00010990"/>
    </source>
</evidence>
<name>A0ABU1RP29_9GAMM</name>
<dbReference type="Gene3D" id="3.90.470.20">
    <property type="entry name" value="4'-phosphopantetheinyl transferase domain"/>
    <property type="match status" value="2"/>
</dbReference>
<evidence type="ECO:0000313" key="6">
    <source>
        <dbReference type="Proteomes" id="UP001254759"/>
    </source>
</evidence>
<feature type="domain" description="4'-phosphopantetheinyl transferase" evidence="3">
    <location>
        <begin position="118"/>
        <end position="225"/>
    </location>
</feature>
<dbReference type="Pfam" id="PF01648">
    <property type="entry name" value="ACPS"/>
    <property type="match status" value="1"/>
</dbReference>
<keyword evidence="2 5" id="KW-0808">Transferase</keyword>
<sequence>MHEPAPGIQVFLATPEALLGPQPMHDALRSLDEQDRSHIARFRFPRDRDLAAASRLLQRLAVAHCARIAPEAVTDLRFSSEPGARPVVLAPALAQAFFFSAANTRGMVACAVSATNNVGLDVEEIKEKLAPELVDHCCTADERAELWSLREEERRKAFFQLWTLKESYLKARGTGLQVSPHLIGFPGSGRSATPTLHADPTTEPHPAHWYFRTLDAGPGHAAALCIHGALEPPTVDVWRVQWIQGELKLFAQA</sequence>
<proteinExistence type="inferred from homology"/>
<protein>
    <submittedName>
        <fullName evidence="5">4'-phosphopantetheinyl transferase</fullName>
        <ecNumber evidence="5">2.7.8.-</ecNumber>
    </submittedName>
</protein>
<accession>A0ABU1RP29</accession>
<dbReference type="Pfam" id="PF22624">
    <property type="entry name" value="AASDHPPT_N"/>
    <property type="match status" value="1"/>
</dbReference>
<reference evidence="5 6" key="1">
    <citation type="submission" date="2023-07" db="EMBL/GenBank/DDBJ databases">
        <title>Sorghum-associated microbial communities from plants grown in Nebraska, USA.</title>
        <authorList>
            <person name="Schachtman D."/>
        </authorList>
    </citation>
    <scope>NUCLEOTIDE SEQUENCE [LARGE SCALE GENOMIC DNA]</scope>
    <source>
        <strain evidence="5 6">BE107</strain>
    </source>
</reference>
<comment type="caution">
    <text evidence="5">The sequence shown here is derived from an EMBL/GenBank/DDBJ whole genome shotgun (WGS) entry which is preliminary data.</text>
</comment>
<organism evidence="5 6">
    <name type="scientific">Pseudoxanthomonas sacheonensis</name>
    <dbReference type="NCBI Taxonomy" id="443615"/>
    <lineage>
        <taxon>Bacteria</taxon>
        <taxon>Pseudomonadati</taxon>
        <taxon>Pseudomonadota</taxon>
        <taxon>Gammaproteobacteria</taxon>
        <taxon>Lysobacterales</taxon>
        <taxon>Lysobacteraceae</taxon>
        <taxon>Pseudoxanthomonas</taxon>
    </lineage>
</organism>
<feature type="domain" description="4'-phosphopantetheinyl transferase N-terminal" evidence="4">
    <location>
        <begin position="25"/>
        <end position="92"/>
    </location>
</feature>
<dbReference type="InterPro" id="IPR050559">
    <property type="entry name" value="P-Pant_transferase_sf"/>
</dbReference>
<dbReference type="Proteomes" id="UP001254759">
    <property type="component" value="Unassembled WGS sequence"/>
</dbReference>
<gene>
    <name evidence="5" type="ORF">J2W94_000787</name>
</gene>
<dbReference type="EC" id="2.7.8.-" evidence="5"/>
<evidence type="ECO:0000313" key="5">
    <source>
        <dbReference type="EMBL" id="MDR6840523.1"/>
    </source>
</evidence>
<dbReference type="InterPro" id="IPR008278">
    <property type="entry name" value="4-PPantetheinyl_Trfase_dom"/>
</dbReference>
<dbReference type="EMBL" id="JAVDTT010000001">
    <property type="protein sequence ID" value="MDR6840523.1"/>
    <property type="molecule type" value="Genomic_DNA"/>
</dbReference>
<evidence type="ECO:0000256" key="2">
    <source>
        <dbReference type="ARBA" id="ARBA00022679"/>
    </source>
</evidence>
<dbReference type="InterPro" id="IPR055066">
    <property type="entry name" value="AASDHPPT_N"/>
</dbReference>
<dbReference type="InterPro" id="IPR037143">
    <property type="entry name" value="4-PPantetheinyl_Trfase_dom_sf"/>
</dbReference>
<evidence type="ECO:0000259" key="3">
    <source>
        <dbReference type="Pfam" id="PF01648"/>
    </source>
</evidence>
<evidence type="ECO:0000259" key="4">
    <source>
        <dbReference type="Pfam" id="PF22624"/>
    </source>
</evidence>
<keyword evidence="6" id="KW-1185">Reference proteome</keyword>
<comment type="similarity">
    <text evidence="1">Belongs to the P-Pant transferase superfamily. Gsp/Sfp/HetI/AcpT family.</text>
</comment>